<evidence type="ECO:0000313" key="1">
    <source>
        <dbReference type="EMBL" id="KAI9200860.1"/>
    </source>
</evidence>
<keyword evidence="2" id="KW-1185">Reference proteome</keyword>
<evidence type="ECO:0000313" key="2">
    <source>
        <dbReference type="Proteomes" id="UP001064489"/>
    </source>
</evidence>
<protein>
    <submittedName>
        <fullName evidence="1">Uncharacterized protein</fullName>
    </submittedName>
</protein>
<dbReference type="Proteomes" id="UP001064489">
    <property type="component" value="Chromosome 9"/>
</dbReference>
<reference evidence="1" key="1">
    <citation type="journal article" date="2022" name="Plant J.">
        <title>Strategies of tolerance reflected in two North American maple genomes.</title>
        <authorList>
            <person name="McEvoy S.L."/>
            <person name="Sezen U.U."/>
            <person name="Trouern-Trend A."/>
            <person name="McMahon S.M."/>
            <person name="Schaberg P.G."/>
            <person name="Yang J."/>
            <person name="Wegrzyn J.L."/>
            <person name="Swenson N.G."/>
        </authorList>
    </citation>
    <scope>NUCLEOTIDE SEQUENCE</scope>
    <source>
        <strain evidence="1">91603</strain>
    </source>
</reference>
<gene>
    <name evidence="1" type="ORF">LWI28_014151</name>
</gene>
<sequence length="134" mass="15632">MLHQVQRHGIFFITEHPKGVEPAALYHAVAPDHGVAGEDCSCCLEEWLKITVAIVFVEQEIYLIVDAIEDSWLNGHLMLRFAVLYEIPYHHSFGSQLDLNQQLSIINLFWSSRQFSTLHQNPYFDRPRFITHHF</sequence>
<accession>A0AAD5JTP4</accession>
<reference evidence="1" key="2">
    <citation type="submission" date="2023-02" db="EMBL/GenBank/DDBJ databases">
        <authorList>
            <person name="Swenson N.G."/>
            <person name="Wegrzyn J.L."/>
            <person name="Mcevoy S.L."/>
        </authorList>
    </citation>
    <scope>NUCLEOTIDE SEQUENCE</scope>
    <source>
        <strain evidence="1">91603</strain>
        <tissue evidence="1">Leaf</tissue>
    </source>
</reference>
<comment type="caution">
    <text evidence="1">The sequence shown here is derived from an EMBL/GenBank/DDBJ whole genome shotgun (WGS) entry which is preliminary data.</text>
</comment>
<dbReference type="EMBL" id="JAJSOW010000001">
    <property type="protein sequence ID" value="KAI9200860.1"/>
    <property type="molecule type" value="Genomic_DNA"/>
</dbReference>
<organism evidence="1 2">
    <name type="scientific">Acer negundo</name>
    <name type="common">Box elder</name>
    <dbReference type="NCBI Taxonomy" id="4023"/>
    <lineage>
        <taxon>Eukaryota</taxon>
        <taxon>Viridiplantae</taxon>
        <taxon>Streptophyta</taxon>
        <taxon>Embryophyta</taxon>
        <taxon>Tracheophyta</taxon>
        <taxon>Spermatophyta</taxon>
        <taxon>Magnoliopsida</taxon>
        <taxon>eudicotyledons</taxon>
        <taxon>Gunneridae</taxon>
        <taxon>Pentapetalae</taxon>
        <taxon>rosids</taxon>
        <taxon>malvids</taxon>
        <taxon>Sapindales</taxon>
        <taxon>Sapindaceae</taxon>
        <taxon>Hippocastanoideae</taxon>
        <taxon>Acereae</taxon>
        <taxon>Acer</taxon>
    </lineage>
</organism>
<proteinExistence type="predicted"/>
<dbReference type="AlphaFoldDB" id="A0AAD5JTP4"/>
<name>A0AAD5JTP4_ACENE</name>